<feature type="compositionally biased region" description="Basic and acidic residues" evidence="1">
    <location>
        <begin position="1"/>
        <end position="12"/>
    </location>
</feature>
<evidence type="ECO:0000313" key="3">
    <source>
        <dbReference type="Proteomes" id="UP000287651"/>
    </source>
</evidence>
<protein>
    <recommendedName>
        <fullName evidence="4">F-box domain-containing protein</fullName>
    </recommendedName>
</protein>
<dbReference type="InterPro" id="IPR015943">
    <property type="entry name" value="WD40/YVTN_repeat-like_dom_sf"/>
</dbReference>
<accession>A0A426ZR72</accession>
<dbReference type="PANTHER" id="PTHR19855:SF31">
    <property type="entry name" value="TRANSCRIPTIONAL REGULATOR STERILE APETALA"/>
    <property type="match status" value="1"/>
</dbReference>
<comment type="caution">
    <text evidence="2">The sequence shown here is derived from an EMBL/GenBank/DDBJ whole genome shotgun (WGS) entry which is preliminary data.</text>
</comment>
<reference evidence="2 3" key="1">
    <citation type="journal article" date="2014" name="Agronomy (Basel)">
        <title>A Draft Genome Sequence for Ensete ventricosum, the Drought-Tolerant Tree Against Hunger.</title>
        <authorList>
            <person name="Harrison J."/>
            <person name="Moore K.A."/>
            <person name="Paszkiewicz K."/>
            <person name="Jones T."/>
            <person name="Grant M."/>
            <person name="Ambacheew D."/>
            <person name="Muzemil S."/>
            <person name="Studholme D.J."/>
        </authorList>
    </citation>
    <scope>NUCLEOTIDE SEQUENCE [LARGE SCALE GENOMIC DNA]</scope>
</reference>
<dbReference type="SUPFAM" id="SSF50978">
    <property type="entry name" value="WD40 repeat-like"/>
    <property type="match status" value="1"/>
</dbReference>
<evidence type="ECO:0008006" key="4">
    <source>
        <dbReference type="Google" id="ProtNLM"/>
    </source>
</evidence>
<name>A0A426ZR72_ENSVE</name>
<dbReference type="EMBL" id="AMZH03005420">
    <property type="protein sequence ID" value="RRT66438.1"/>
    <property type="molecule type" value="Genomic_DNA"/>
</dbReference>
<dbReference type="Gene3D" id="2.130.10.10">
    <property type="entry name" value="YVTN repeat-like/Quinoprotein amine dehydrogenase"/>
    <property type="match status" value="2"/>
</dbReference>
<dbReference type="SUPFAM" id="SSF81383">
    <property type="entry name" value="F-box domain"/>
    <property type="match status" value="1"/>
</dbReference>
<evidence type="ECO:0000313" key="2">
    <source>
        <dbReference type="EMBL" id="RRT66438.1"/>
    </source>
</evidence>
<proteinExistence type="predicted"/>
<sequence length="479" mass="52534">MSRSPQERRERDSEEEGEEEAVASVTQAVGLGRGTGGPTSSRPRLSAEAVWPEHFVEAVAAQVAIDAARNGGRLAAAPAIVTVFQVLSSPATYLHRDIQQVCATWRAVSRSELLWKDLAGRIWSRPRSSLPSWRDEFVRLHRTAANFRVRRSAYSRLLPPSAVLSCRRLTLSDRHLAAGFRDGSVRLFDLPAGRPVATYRADPHRDRLGRFSQAVSGVVLLVEPDERLAFASQDGDIHVVSLDVSGTVRRAHAGNLVEDGTLVDFTGDDRRWVGLFTGVPGRSWHIWDAATEQLVYVGGTLTDPDAVLGWHMLTDLSGPVVGRVRVAEPGVAVGCTTSSMEVVDLDDTATTLNRLDLQHGSAVDSVDACEGRVMVVNSRGLAKVHDVLTLQEICRFRTPRRAEQEQQQQRAVGVEGCMNWGYALVCAARRFRVWDATTGEYLYSFRETIGEPAAVAASDRYVGAWADDTGLHLWDFGAL</sequence>
<feature type="region of interest" description="Disordered" evidence="1">
    <location>
        <begin position="1"/>
        <end position="46"/>
    </location>
</feature>
<dbReference type="AlphaFoldDB" id="A0A426ZR72"/>
<dbReference type="InterPro" id="IPR036047">
    <property type="entry name" value="F-box-like_dom_sf"/>
</dbReference>
<evidence type="ECO:0000256" key="1">
    <source>
        <dbReference type="SAM" id="MobiDB-lite"/>
    </source>
</evidence>
<gene>
    <name evidence="2" type="ORF">B296_00023813</name>
</gene>
<organism evidence="2 3">
    <name type="scientific">Ensete ventricosum</name>
    <name type="common">Abyssinian banana</name>
    <name type="synonym">Musa ensete</name>
    <dbReference type="NCBI Taxonomy" id="4639"/>
    <lineage>
        <taxon>Eukaryota</taxon>
        <taxon>Viridiplantae</taxon>
        <taxon>Streptophyta</taxon>
        <taxon>Embryophyta</taxon>
        <taxon>Tracheophyta</taxon>
        <taxon>Spermatophyta</taxon>
        <taxon>Magnoliopsida</taxon>
        <taxon>Liliopsida</taxon>
        <taxon>Zingiberales</taxon>
        <taxon>Musaceae</taxon>
        <taxon>Ensete</taxon>
    </lineage>
</organism>
<dbReference type="PANTHER" id="PTHR19855">
    <property type="entry name" value="WD40 REPEAT PROTEIN 12, 37"/>
    <property type="match status" value="1"/>
</dbReference>
<dbReference type="Proteomes" id="UP000287651">
    <property type="component" value="Unassembled WGS sequence"/>
</dbReference>
<dbReference type="InterPro" id="IPR036322">
    <property type="entry name" value="WD40_repeat_dom_sf"/>
</dbReference>